<reference evidence="6" key="1">
    <citation type="journal article" date="2021" name="PeerJ">
        <title>Extensive microbial diversity within the chicken gut microbiome revealed by metagenomics and culture.</title>
        <authorList>
            <person name="Gilroy R."/>
            <person name="Ravi A."/>
            <person name="Getino M."/>
            <person name="Pursley I."/>
            <person name="Horton D.L."/>
            <person name="Alikhan N.F."/>
            <person name="Baker D."/>
            <person name="Gharbi K."/>
            <person name="Hall N."/>
            <person name="Watson M."/>
            <person name="Adriaenssens E.M."/>
            <person name="Foster-Nyarko E."/>
            <person name="Jarju S."/>
            <person name="Secka A."/>
            <person name="Antonio M."/>
            <person name="Oren A."/>
            <person name="Chaudhuri R.R."/>
            <person name="La Ragione R."/>
            <person name="Hildebrand F."/>
            <person name="Pallen M.J."/>
        </authorList>
    </citation>
    <scope>NUCLEOTIDE SEQUENCE</scope>
    <source>
        <strain evidence="6">5134</strain>
    </source>
</reference>
<reference evidence="6" key="2">
    <citation type="submission" date="2021-04" db="EMBL/GenBank/DDBJ databases">
        <authorList>
            <person name="Gilroy R."/>
        </authorList>
    </citation>
    <scope>NUCLEOTIDE SEQUENCE</scope>
    <source>
        <strain evidence="6">5134</strain>
    </source>
</reference>
<dbReference type="Pfam" id="PF00295">
    <property type="entry name" value="Glyco_hydro_28"/>
    <property type="match status" value="1"/>
</dbReference>
<dbReference type="InterPro" id="IPR000743">
    <property type="entry name" value="Glyco_hydro_28"/>
</dbReference>
<keyword evidence="5" id="KW-0732">Signal</keyword>
<comment type="caution">
    <text evidence="6">The sequence shown here is derived from an EMBL/GenBank/DDBJ whole genome shotgun (WGS) entry which is preliminary data.</text>
</comment>
<evidence type="ECO:0000313" key="6">
    <source>
        <dbReference type="EMBL" id="HIY68807.1"/>
    </source>
</evidence>
<evidence type="ECO:0000256" key="4">
    <source>
        <dbReference type="RuleBase" id="RU361169"/>
    </source>
</evidence>
<dbReference type="AlphaFoldDB" id="A0A9D2CBX4"/>
<dbReference type="InterPro" id="IPR051801">
    <property type="entry name" value="GH28_Enzymes"/>
</dbReference>
<organism evidence="6 7">
    <name type="scientific">Candidatus Alistipes intestinigallinarum</name>
    <dbReference type="NCBI Taxonomy" id="2838440"/>
    <lineage>
        <taxon>Bacteria</taxon>
        <taxon>Pseudomonadati</taxon>
        <taxon>Bacteroidota</taxon>
        <taxon>Bacteroidia</taxon>
        <taxon>Bacteroidales</taxon>
        <taxon>Rikenellaceae</taxon>
        <taxon>Alistipes</taxon>
    </lineage>
</organism>
<evidence type="ECO:0000256" key="5">
    <source>
        <dbReference type="SAM" id="SignalP"/>
    </source>
</evidence>
<feature type="signal peptide" evidence="5">
    <location>
        <begin position="1"/>
        <end position="24"/>
    </location>
</feature>
<dbReference type="EMBL" id="DXDA01000044">
    <property type="protein sequence ID" value="HIY68807.1"/>
    <property type="molecule type" value="Genomic_DNA"/>
</dbReference>
<dbReference type="GO" id="GO:0005975">
    <property type="term" value="P:carbohydrate metabolic process"/>
    <property type="evidence" value="ECO:0007669"/>
    <property type="project" value="InterPro"/>
</dbReference>
<dbReference type="GO" id="GO:0004650">
    <property type="term" value="F:polygalacturonase activity"/>
    <property type="evidence" value="ECO:0007669"/>
    <property type="project" value="InterPro"/>
</dbReference>
<dbReference type="SMART" id="SM00710">
    <property type="entry name" value="PbH1"/>
    <property type="match status" value="6"/>
</dbReference>
<evidence type="ECO:0000256" key="3">
    <source>
        <dbReference type="ARBA" id="ARBA00023295"/>
    </source>
</evidence>
<feature type="chain" id="PRO_5039577675" evidence="5">
    <location>
        <begin position="25"/>
        <end position="559"/>
    </location>
</feature>
<dbReference type="PROSITE" id="PS00502">
    <property type="entry name" value="POLYGALACTURONASE"/>
    <property type="match status" value="1"/>
</dbReference>
<evidence type="ECO:0000313" key="7">
    <source>
        <dbReference type="Proteomes" id="UP000886844"/>
    </source>
</evidence>
<comment type="similarity">
    <text evidence="1 4">Belongs to the glycosyl hydrolase 28 family.</text>
</comment>
<proteinExistence type="inferred from homology"/>
<keyword evidence="3 4" id="KW-0326">Glycosidase</keyword>
<dbReference type="InterPro" id="IPR006626">
    <property type="entry name" value="PbH1"/>
</dbReference>
<dbReference type="SUPFAM" id="SSF51126">
    <property type="entry name" value="Pectin lyase-like"/>
    <property type="match status" value="1"/>
</dbReference>
<name>A0A9D2CBX4_9BACT</name>
<evidence type="ECO:0000256" key="1">
    <source>
        <dbReference type="ARBA" id="ARBA00008834"/>
    </source>
</evidence>
<dbReference type="PANTHER" id="PTHR31339">
    <property type="entry name" value="PECTIN LYASE-RELATED"/>
    <property type="match status" value="1"/>
</dbReference>
<protein>
    <submittedName>
        <fullName evidence="6">Glycoside hydrolase family 28 protein</fullName>
    </submittedName>
</protein>
<sequence length="559" mass="60021">MNLPCVMACTAVLLSAVSCTGSSASDSGIGALSSWMPALSAPAIPSRTVSVADFGGRGDGHTLNTDAFTAAIASLSEQGGGRVTVPAGVWYTGPIVLKDRIELHLERNAVVVFSDDKSLYPLVETTFEGLDTYRCQSPISARGVKDIAITGEGVIDGNGDAWRAVKRDKLTDREWTAKVRSGGVLSDDGRTWYPSESYRFGATTGADQNVSTWAKTREDFERMRDFLRPVMVSIHHCENVLLEGVTFQNSPCWNIHPAMCTNLIVRDITVRCPDYAQNSDGIDIESCRNVVLTGSRFDVGDDGICIKSGKDQAGRDRGIPCENIYVDNCAVFHGHGGFVVGSEMSGGVRNVLVSNCVFSGTDVGLRFKSTRGRGGVVEHIRIENIAMNNIVQEPLLFDLFYGGKSASEAHAEGASTAASTDLPALPVDETTPAFRDIHIENVWCRGARRAMFFNGLPEMNVERVTVADTHIYAQTGAQINESTDVELRNVEIVPEEGPALQLNNVKNLTAESFTCPAGLPTALTVTGSRNRAVTLRAAEGITASNSLLSDGSETEVTIE</sequence>
<dbReference type="InterPro" id="IPR011050">
    <property type="entry name" value="Pectin_lyase_fold/virulence"/>
</dbReference>
<evidence type="ECO:0000256" key="2">
    <source>
        <dbReference type="ARBA" id="ARBA00022801"/>
    </source>
</evidence>
<dbReference type="PANTHER" id="PTHR31339:SF9">
    <property type="entry name" value="PLASMIN AND FIBRONECTIN-BINDING PROTEIN A"/>
    <property type="match status" value="1"/>
</dbReference>
<dbReference type="Gene3D" id="2.160.20.10">
    <property type="entry name" value="Single-stranded right-handed beta-helix, Pectin lyase-like"/>
    <property type="match status" value="1"/>
</dbReference>
<keyword evidence="2 4" id="KW-0378">Hydrolase</keyword>
<dbReference type="Proteomes" id="UP000886844">
    <property type="component" value="Unassembled WGS sequence"/>
</dbReference>
<gene>
    <name evidence="6" type="ORF">H9828_05270</name>
</gene>
<dbReference type="InterPro" id="IPR012334">
    <property type="entry name" value="Pectin_lyas_fold"/>
</dbReference>
<accession>A0A9D2CBX4</accession>